<comment type="similarity">
    <text evidence="1">Belongs to the universal stress protein A family.</text>
</comment>
<dbReference type="InterPro" id="IPR006015">
    <property type="entry name" value="Universal_stress_UspA"/>
</dbReference>
<proteinExistence type="inferred from homology"/>
<feature type="domain" description="UspA" evidence="2">
    <location>
        <begin position="1"/>
        <end position="134"/>
    </location>
</feature>
<dbReference type="InterPro" id="IPR006016">
    <property type="entry name" value="UspA"/>
</dbReference>
<dbReference type="CDD" id="cd23659">
    <property type="entry name" value="USP_At3g01520-like"/>
    <property type="match status" value="1"/>
</dbReference>
<protein>
    <submittedName>
        <fullName evidence="3">Universal stress protein</fullName>
    </submittedName>
</protein>
<dbReference type="PRINTS" id="PR01438">
    <property type="entry name" value="UNVRSLSTRESS"/>
</dbReference>
<evidence type="ECO:0000259" key="2">
    <source>
        <dbReference type="Pfam" id="PF00582"/>
    </source>
</evidence>
<dbReference type="InterPro" id="IPR014729">
    <property type="entry name" value="Rossmann-like_a/b/a_fold"/>
</dbReference>
<organism evidence="3 4">
    <name type="scientific">Paractinoplanes rhizophilus</name>
    <dbReference type="NCBI Taxonomy" id="1416877"/>
    <lineage>
        <taxon>Bacteria</taxon>
        <taxon>Bacillati</taxon>
        <taxon>Actinomycetota</taxon>
        <taxon>Actinomycetes</taxon>
        <taxon>Micromonosporales</taxon>
        <taxon>Micromonosporaceae</taxon>
        <taxon>Paractinoplanes</taxon>
    </lineage>
</organism>
<reference evidence="4" key="1">
    <citation type="journal article" date="2019" name="Int. J. Syst. Evol. Microbiol.">
        <title>The Global Catalogue of Microorganisms (GCM) 10K type strain sequencing project: providing services to taxonomists for standard genome sequencing and annotation.</title>
        <authorList>
            <consortium name="The Broad Institute Genomics Platform"/>
            <consortium name="The Broad Institute Genome Sequencing Center for Infectious Disease"/>
            <person name="Wu L."/>
            <person name="Ma J."/>
        </authorList>
    </citation>
    <scope>NUCLEOTIDE SEQUENCE [LARGE SCALE GENOMIC DNA]</scope>
    <source>
        <strain evidence="4">XZYJT-10</strain>
    </source>
</reference>
<evidence type="ECO:0000313" key="3">
    <source>
        <dbReference type="EMBL" id="MFC7275939.1"/>
    </source>
</evidence>
<dbReference type="EMBL" id="JBHTBJ010000012">
    <property type="protein sequence ID" value="MFC7275939.1"/>
    <property type="molecule type" value="Genomic_DNA"/>
</dbReference>
<dbReference type="PANTHER" id="PTHR46268">
    <property type="entry name" value="STRESS RESPONSE PROTEIN NHAX"/>
    <property type="match status" value="1"/>
</dbReference>
<dbReference type="Proteomes" id="UP001596548">
    <property type="component" value="Unassembled WGS sequence"/>
</dbReference>
<dbReference type="SUPFAM" id="SSF52402">
    <property type="entry name" value="Adenine nucleotide alpha hydrolases-like"/>
    <property type="match status" value="2"/>
</dbReference>
<feature type="domain" description="UspA" evidence="2">
    <location>
        <begin position="143"/>
        <end position="281"/>
    </location>
</feature>
<accession>A0ABW2HWG1</accession>
<keyword evidence="4" id="KW-1185">Reference proteome</keyword>
<dbReference type="Gene3D" id="3.40.50.620">
    <property type="entry name" value="HUPs"/>
    <property type="match status" value="2"/>
</dbReference>
<evidence type="ECO:0000256" key="1">
    <source>
        <dbReference type="ARBA" id="ARBA00008791"/>
    </source>
</evidence>
<comment type="caution">
    <text evidence="3">The sequence shown here is derived from an EMBL/GenBank/DDBJ whole genome shotgun (WGS) entry which is preliminary data.</text>
</comment>
<dbReference type="PANTHER" id="PTHR46268:SF6">
    <property type="entry name" value="UNIVERSAL STRESS PROTEIN UP12"/>
    <property type="match status" value="1"/>
</dbReference>
<evidence type="ECO:0000313" key="4">
    <source>
        <dbReference type="Proteomes" id="UP001596548"/>
    </source>
</evidence>
<dbReference type="Pfam" id="PF00582">
    <property type="entry name" value="Usp"/>
    <property type="match status" value="2"/>
</dbReference>
<sequence>MLSSVVVGVDGSAPAEEALVWALGEGRLRGLPVRAVHVWQPAAAAGPERNVTADLERDVTAGVRAVVERSGATDLPVAADVRPGHPARELIRAAGADALLVVGSRGRGGFAGSVLGSVSQSCAQYADGTVVVVRGDRPDPAARRVVVGVDGSAHSVRALRFAHDAAARRGAVLEVVHTWNPSHLGFASPVPWSQDLLDEVAAEATATLRESVRRGGIDRAAARVRTYLMQGPPAPSLLEVAAGADLLVVGSRGYGGWKGLLLGSVSTQCVTRAPCPVAVTRDRDEAHTATS</sequence>
<name>A0ABW2HWG1_9ACTN</name>
<gene>
    <name evidence="3" type="ORF">ACFQS1_18255</name>
</gene>
<dbReference type="RefSeq" id="WP_378969636.1">
    <property type="nucleotide sequence ID" value="NZ_JBHTBJ010000012.1"/>
</dbReference>